<dbReference type="Proteomes" id="UP000183039">
    <property type="component" value="Unassembled WGS sequence"/>
</dbReference>
<accession>A0A0S3KCK9</accession>
<evidence type="ECO:0000313" key="4">
    <source>
        <dbReference type="Proteomes" id="UP000183039"/>
    </source>
</evidence>
<sequence length="88" mass="10444">MEHFNESTVTIKGSKYLVPTSVIVWCADQKKKEVPLSLITYHMLPIAPKEVQEWINSNPFNFELFRKMFSMDFDSKEISKRWVQSHHN</sequence>
<dbReference type="KEGG" id="ess:ATZ33_11800"/>
<reference evidence="2 4" key="1">
    <citation type="submission" date="2014-12" db="EMBL/GenBank/DDBJ databases">
        <title>Draft genome sequences of 29 type strains of Enterococci.</title>
        <authorList>
            <person name="Zhong Z."/>
            <person name="Sun Z."/>
            <person name="Liu W."/>
            <person name="Zhang W."/>
            <person name="Zhang H."/>
        </authorList>
    </citation>
    <scope>NUCLEOTIDE SEQUENCE [LARGE SCALE GENOMIC DNA]</scope>
    <source>
        <strain evidence="2 4">DSM 22801</strain>
    </source>
</reference>
<evidence type="ECO:0000313" key="1">
    <source>
        <dbReference type="EMBL" id="ALS02043.1"/>
    </source>
</evidence>
<dbReference type="EMBL" id="CP013614">
    <property type="protein sequence ID" value="ALS02043.1"/>
    <property type="molecule type" value="Genomic_DNA"/>
</dbReference>
<reference evidence="1 3" key="2">
    <citation type="submission" date="2015-12" db="EMBL/GenBank/DDBJ databases">
        <authorList>
            <person name="Lauer A."/>
            <person name="Humrighouse B."/>
            <person name="Loparev V."/>
            <person name="Shewmaker P.L."/>
            <person name="Whitney A.M."/>
            <person name="McLaughlin R.W."/>
        </authorList>
    </citation>
    <scope>NUCLEOTIDE SEQUENCE [LARGE SCALE GENOMIC DNA]</scope>
    <source>
        <strain evidence="1 3">LMG 23085</strain>
    </source>
</reference>
<dbReference type="RefSeq" id="WP_071878690.1">
    <property type="nucleotide sequence ID" value="NZ_JXLC01000024.1"/>
</dbReference>
<protein>
    <submittedName>
        <fullName evidence="2">Uncharacterized protein</fullName>
    </submittedName>
</protein>
<dbReference type="AlphaFoldDB" id="A0A0S3KCK9"/>
<dbReference type="EMBL" id="JXLC01000024">
    <property type="protein sequence ID" value="OJG88956.1"/>
    <property type="molecule type" value="Genomic_DNA"/>
</dbReference>
<name>A0A0S3KCK9_9ENTE</name>
<dbReference type="Proteomes" id="UP000065511">
    <property type="component" value="Chromosome"/>
</dbReference>
<proteinExistence type="predicted"/>
<evidence type="ECO:0000313" key="3">
    <source>
        <dbReference type="Proteomes" id="UP000065511"/>
    </source>
</evidence>
<gene>
    <name evidence="1" type="ORF">ATZ33_11800</name>
    <name evidence="2" type="ORF">RV15_GL001692</name>
</gene>
<organism evidence="2 4">
    <name type="scientific">Enterococcus silesiacus</name>
    <dbReference type="NCBI Taxonomy" id="332949"/>
    <lineage>
        <taxon>Bacteria</taxon>
        <taxon>Bacillati</taxon>
        <taxon>Bacillota</taxon>
        <taxon>Bacilli</taxon>
        <taxon>Lactobacillales</taxon>
        <taxon>Enterococcaceae</taxon>
        <taxon>Enterococcus</taxon>
    </lineage>
</organism>
<keyword evidence="3" id="KW-1185">Reference proteome</keyword>
<evidence type="ECO:0000313" key="2">
    <source>
        <dbReference type="EMBL" id="OJG88956.1"/>
    </source>
</evidence>